<dbReference type="AlphaFoldDB" id="A0A8S3T6B2"/>
<name>A0A8S3T6B2_MYTED</name>
<accession>A0A8S3T6B2</accession>
<dbReference type="EMBL" id="CAJPWZ010001873">
    <property type="protein sequence ID" value="CAG2226108.1"/>
    <property type="molecule type" value="Genomic_DNA"/>
</dbReference>
<organism evidence="1 2">
    <name type="scientific">Mytilus edulis</name>
    <name type="common">Blue mussel</name>
    <dbReference type="NCBI Taxonomy" id="6550"/>
    <lineage>
        <taxon>Eukaryota</taxon>
        <taxon>Metazoa</taxon>
        <taxon>Spiralia</taxon>
        <taxon>Lophotrochozoa</taxon>
        <taxon>Mollusca</taxon>
        <taxon>Bivalvia</taxon>
        <taxon>Autobranchia</taxon>
        <taxon>Pteriomorphia</taxon>
        <taxon>Mytilida</taxon>
        <taxon>Mytiloidea</taxon>
        <taxon>Mytilidae</taxon>
        <taxon>Mytilinae</taxon>
        <taxon>Mytilus</taxon>
    </lineage>
</organism>
<reference evidence="1" key="1">
    <citation type="submission" date="2021-03" db="EMBL/GenBank/DDBJ databases">
        <authorList>
            <person name="Bekaert M."/>
        </authorList>
    </citation>
    <scope>NUCLEOTIDE SEQUENCE</scope>
</reference>
<sequence length="210" mass="22199">MENRKLIIKSKLQGGMNIIKQSGIHPTKDFQHEWTTTSSVLIATANTENNTGSSVEETRAISRTLETTDTHLATTAIVLTPSQDKKTTREPDSNKIPGEASTITAIKETTTVDTTTTISTTNSADAIILLAAITTEGSTTTATEATVSASALITATDKTKTTNTTAQDKTNKAVATTGDSVILTDEVNSTVKVLSTTATPLHYLSLLQNT</sequence>
<dbReference type="Proteomes" id="UP000683360">
    <property type="component" value="Unassembled WGS sequence"/>
</dbReference>
<dbReference type="OrthoDB" id="10460707at2759"/>
<proteinExistence type="predicted"/>
<keyword evidence="2" id="KW-1185">Reference proteome</keyword>
<evidence type="ECO:0000313" key="2">
    <source>
        <dbReference type="Proteomes" id="UP000683360"/>
    </source>
</evidence>
<gene>
    <name evidence="1" type="ORF">MEDL_39211</name>
</gene>
<protein>
    <submittedName>
        <fullName evidence="1">Uncharacterized protein</fullName>
    </submittedName>
</protein>
<evidence type="ECO:0000313" key="1">
    <source>
        <dbReference type="EMBL" id="CAG2226108.1"/>
    </source>
</evidence>
<comment type="caution">
    <text evidence="1">The sequence shown here is derived from an EMBL/GenBank/DDBJ whole genome shotgun (WGS) entry which is preliminary data.</text>
</comment>